<reference evidence="1" key="1">
    <citation type="submission" date="2020-05" db="EMBL/GenBank/DDBJ databases">
        <title>Large-scale comparative analyses of tick genomes elucidate their genetic diversity and vector capacities.</title>
        <authorList>
            <person name="Jia N."/>
            <person name="Wang J."/>
            <person name="Shi W."/>
            <person name="Du L."/>
            <person name="Sun Y."/>
            <person name="Zhan W."/>
            <person name="Jiang J."/>
            <person name="Wang Q."/>
            <person name="Zhang B."/>
            <person name="Ji P."/>
            <person name="Sakyi L.B."/>
            <person name="Cui X."/>
            <person name="Yuan T."/>
            <person name="Jiang B."/>
            <person name="Yang W."/>
            <person name="Lam T.T.-Y."/>
            <person name="Chang Q."/>
            <person name="Ding S."/>
            <person name="Wang X."/>
            <person name="Zhu J."/>
            <person name="Ruan X."/>
            <person name="Zhao L."/>
            <person name="Wei J."/>
            <person name="Que T."/>
            <person name="Du C."/>
            <person name="Cheng J."/>
            <person name="Dai P."/>
            <person name="Han X."/>
            <person name="Huang E."/>
            <person name="Gao Y."/>
            <person name="Liu J."/>
            <person name="Shao H."/>
            <person name="Ye R."/>
            <person name="Li L."/>
            <person name="Wei W."/>
            <person name="Wang X."/>
            <person name="Wang C."/>
            <person name="Yang T."/>
            <person name="Huo Q."/>
            <person name="Li W."/>
            <person name="Guo W."/>
            <person name="Chen H."/>
            <person name="Zhou L."/>
            <person name="Ni X."/>
            <person name="Tian J."/>
            <person name="Zhou Y."/>
            <person name="Sheng Y."/>
            <person name="Liu T."/>
            <person name="Pan Y."/>
            <person name="Xia L."/>
            <person name="Li J."/>
            <person name="Zhao F."/>
            <person name="Cao W."/>
        </authorList>
    </citation>
    <scope>NUCLEOTIDE SEQUENCE</scope>
    <source>
        <strain evidence="1">Hyas-2018</strain>
    </source>
</reference>
<dbReference type="Proteomes" id="UP000821845">
    <property type="component" value="Chromosome 1"/>
</dbReference>
<organism evidence="1 2">
    <name type="scientific">Hyalomma asiaticum</name>
    <name type="common">Tick</name>
    <dbReference type="NCBI Taxonomy" id="266040"/>
    <lineage>
        <taxon>Eukaryota</taxon>
        <taxon>Metazoa</taxon>
        <taxon>Ecdysozoa</taxon>
        <taxon>Arthropoda</taxon>
        <taxon>Chelicerata</taxon>
        <taxon>Arachnida</taxon>
        <taxon>Acari</taxon>
        <taxon>Parasitiformes</taxon>
        <taxon>Ixodida</taxon>
        <taxon>Ixodoidea</taxon>
        <taxon>Ixodidae</taxon>
        <taxon>Hyalomminae</taxon>
        <taxon>Hyalomma</taxon>
    </lineage>
</organism>
<name>A0ACB7THX0_HYAAI</name>
<sequence length="113" mass="12668">MKLAFLCDSGAFLEQAIRDRLIAGLHSDAIRSRRLVTASSPRSASAIQLPPWRWPRTPLNSRPTEVAYTGRANQWRRAGAHKVWQVAAMVLATLQRLRRNGLTVIDAVDNTHL</sequence>
<evidence type="ECO:0000313" key="2">
    <source>
        <dbReference type="Proteomes" id="UP000821845"/>
    </source>
</evidence>
<keyword evidence="2" id="KW-1185">Reference proteome</keyword>
<accession>A0ACB7THX0</accession>
<proteinExistence type="predicted"/>
<evidence type="ECO:0000313" key="1">
    <source>
        <dbReference type="EMBL" id="KAH6946640.1"/>
    </source>
</evidence>
<comment type="caution">
    <text evidence="1">The sequence shown here is derived from an EMBL/GenBank/DDBJ whole genome shotgun (WGS) entry which is preliminary data.</text>
</comment>
<dbReference type="EMBL" id="CM023481">
    <property type="protein sequence ID" value="KAH6946640.1"/>
    <property type="molecule type" value="Genomic_DNA"/>
</dbReference>
<protein>
    <submittedName>
        <fullName evidence="1">Uncharacterized protein</fullName>
    </submittedName>
</protein>
<gene>
    <name evidence="1" type="ORF">HPB50_014285</name>
</gene>